<accession>J0CYE9</accession>
<evidence type="ECO:0000256" key="1">
    <source>
        <dbReference type="SAM" id="MobiDB-lite"/>
    </source>
</evidence>
<dbReference type="OMA" id="ERFTHMG"/>
<dbReference type="Proteomes" id="UP000006514">
    <property type="component" value="Unassembled WGS sequence"/>
</dbReference>
<gene>
    <name evidence="2" type="ORF">AURDEDRAFT_174642</name>
</gene>
<dbReference type="EMBL" id="JH687865">
    <property type="protein sequence ID" value="EJD36323.1"/>
    <property type="molecule type" value="Genomic_DNA"/>
</dbReference>
<name>J0CYE9_AURST</name>
<feature type="region of interest" description="Disordered" evidence="1">
    <location>
        <begin position="68"/>
        <end position="134"/>
    </location>
</feature>
<sequence>MADEATESTLPAVQSLDDPVPALDPGVAQGQASSVHRPLLAITIPPSVRPATPALPVVQVAPQAAAADMAAPSLPQPSSRRPMQRQSSRTNLAADASPAKSGSGKGKEKAAAPPPEPGPSRAPSHSAITGFTPPALDATTLKTVIPQVSQAFNDVGASLATFITETRERQRELMSTIDGLHAGQIGLANDIREGLSREPPPPPPYMQTLASLIESQMETQAQLTALAMRLGPPAAAHVPVVESLDMPAARPLKRVRGDFEEMTAWVASHPMEVDPAKALTVYAPPAPQLPAAPAAAAPLVVAPPPLPQPFAAAAPGAPAAQYAEAPAAHALAVAPAPLPVPTGGPLPTAPIATPVAAAGPPTSTSPLVVTVGPMKWAKDITGQVRTLITIMPRGQTVSRNVRASRAGNNYVYATFQTVADAHHFVAMWNMARPAGYESVEAHLN</sequence>
<evidence type="ECO:0000313" key="3">
    <source>
        <dbReference type="Proteomes" id="UP000006514"/>
    </source>
</evidence>
<keyword evidence="3" id="KW-1185">Reference proteome</keyword>
<feature type="region of interest" description="Disordered" evidence="1">
    <location>
        <begin position="1"/>
        <end position="34"/>
    </location>
</feature>
<dbReference type="AlphaFoldDB" id="J0CYE9"/>
<feature type="compositionally biased region" description="Low complexity" evidence="1">
    <location>
        <begin position="68"/>
        <end position="102"/>
    </location>
</feature>
<dbReference type="KEGG" id="adl:AURDEDRAFT_174642"/>
<dbReference type="InParanoid" id="J0CYE9"/>
<proteinExistence type="predicted"/>
<protein>
    <submittedName>
        <fullName evidence="2">Uncharacterized protein</fullName>
    </submittedName>
</protein>
<organism evidence="2 3">
    <name type="scientific">Auricularia subglabra (strain TFB-10046 / SS5)</name>
    <name type="common">White-rot fungus</name>
    <name type="synonym">Auricularia delicata (strain TFB10046)</name>
    <dbReference type="NCBI Taxonomy" id="717982"/>
    <lineage>
        <taxon>Eukaryota</taxon>
        <taxon>Fungi</taxon>
        <taxon>Dikarya</taxon>
        <taxon>Basidiomycota</taxon>
        <taxon>Agaricomycotina</taxon>
        <taxon>Agaricomycetes</taxon>
        <taxon>Auriculariales</taxon>
        <taxon>Auriculariaceae</taxon>
        <taxon>Auricularia</taxon>
    </lineage>
</organism>
<evidence type="ECO:0000313" key="2">
    <source>
        <dbReference type="EMBL" id="EJD36323.1"/>
    </source>
</evidence>
<reference evidence="3" key="1">
    <citation type="journal article" date="2012" name="Science">
        <title>The Paleozoic origin of enzymatic lignin decomposition reconstructed from 31 fungal genomes.</title>
        <authorList>
            <person name="Floudas D."/>
            <person name="Binder M."/>
            <person name="Riley R."/>
            <person name="Barry K."/>
            <person name="Blanchette R.A."/>
            <person name="Henrissat B."/>
            <person name="Martinez A.T."/>
            <person name="Otillar R."/>
            <person name="Spatafora J.W."/>
            <person name="Yadav J.S."/>
            <person name="Aerts A."/>
            <person name="Benoit I."/>
            <person name="Boyd A."/>
            <person name="Carlson A."/>
            <person name="Copeland A."/>
            <person name="Coutinho P.M."/>
            <person name="de Vries R.P."/>
            <person name="Ferreira P."/>
            <person name="Findley K."/>
            <person name="Foster B."/>
            <person name="Gaskell J."/>
            <person name="Glotzer D."/>
            <person name="Gorecki P."/>
            <person name="Heitman J."/>
            <person name="Hesse C."/>
            <person name="Hori C."/>
            <person name="Igarashi K."/>
            <person name="Jurgens J.A."/>
            <person name="Kallen N."/>
            <person name="Kersten P."/>
            <person name="Kohler A."/>
            <person name="Kuees U."/>
            <person name="Kumar T.K.A."/>
            <person name="Kuo A."/>
            <person name="LaButti K."/>
            <person name="Larrondo L.F."/>
            <person name="Lindquist E."/>
            <person name="Ling A."/>
            <person name="Lombard V."/>
            <person name="Lucas S."/>
            <person name="Lundell T."/>
            <person name="Martin R."/>
            <person name="McLaughlin D.J."/>
            <person name="Morgenstern I."/>
            <person name="Morin E."/>
            <person name="Murat C."/>
            <person name="Nagy L.G."/>
            <person name="Nolan M."/>
            <person name="Ohm R.A."/>
            <person name="Patyshakuliyeva A."/>
            <person name="Rokas A."/>
            <person name="Ruiz-Duenas F.J."/>
            <person name="Sabat G."/>
            <person name="Salamov A."/>
            <person name="Samejima M."/>
            <person name="Schmutz J."/>
            <person name="Slot J.C."/>
            <person name="St John F."/>
            <person name="Stenlid J."/>
            <person name="Sun H."/>
            <person name="Sun S."/>
            <person name="Syed K."/>
            <person name="Tsang A."/>
            <person name="Wiebenga A."/>
            <person name="Young D."/>
            <person name="Pisabarro A."/>
            <person name="Eastwood D.C."/>
            <person name="Martin F."/>
            <person name="Cullen D."/>
            <person name="Grigoriev I.V."/>
            <person name="Hibbett D.S."/>
        </authorList>
    </citation>
    <scope>NUCLEOTIDE SEQUENCE [LARGE SCALE GENOMIC DNA]</scope>
    <source>
        <strain evidence="3">TFB10046</strain>
    </source>
</reference>
<dbReference type="OrthoDB" id="3066169at2759"/>
<dbReference type="eggNOG" id="ENOG502QQEE">
    <property type="taxonomic scope" value="Eukaryota"/>
</dbReference>